<name>A0A344TIF5_9BACT</name>
<dbReference type="InterPro" id="IPR013783">
    <property type="entry name" value="Ig-like_fold"/>
</dbReference>
<dbReference type="RefSeq" id="WP_114067209.1">
    <property type="nucleotide sequence ID" value="NZ_CP030850.1"/>
</dbReference>
<reference evidence="2 3" key="1">
    <citation type="submission" date="2018-07" db="EMBL/GenBank/DDBJ databases">
        <title>Genome sequencing of Runella.</title>
        <authorList>
            <person name="Baek M.-G."/>
            <person name="Yi H."/>
        </authorList>
    </citation>
    <scope>NUCLEOTIDE SEQUENCE [LARGE SCALE GENOMIC DNA]</scope>
    <source>
        <strain evidence="2 3">HYN0085</strain>
    </source>
</reference>
<evidence type="ECO:0000313" key="3">
    <source>
        <dbReference type="Proteomes" id="UP000251993"/>
    </source>
</evidence>
<evidence type="ECO:0008006" key="4">
    <source>
        <dbReference type="Google" id="ProtNLM"/>
    </source>
</evidence>
<protein>
    <recommendedName>
        <fullName evidence="4">Peptidase M12B domain-containing protein</fullName>
    </recommendedName>
</protein>
<proteinExistence type="predicted"/>
<sequence>MKTKLALLVLLIPIVLTAQNVPSPFIGTNLPRGGSLRVLRLAVSVTGEFTQSVPGANDTEKKAEVLRIMKRWIADINSMYGREYSVRFELVPDNLLLSIIYPNAATDPWPPMSGGGCTNASNILTSQASVIDNAIGASNYDISHVILSSSYGGGCAGGFKSGYSSGFDIPVSRHEIGHQFSQAHTINNRNSTNYEPENAGRSVHGGNTDPYAHSNSYHQLAKHLLNTVPTVGNSIPTGNTVPTVNAGPDRAIPVNTPFTLFATASDPDVGDVLTYVWDQLDGSTMQSLPARTKTQGALFSRLVPSLIPSRTYPKISSIIANNFSTTEEDMPTLARDLNFRLTVNDSHQFNYNGTMVNQSGTNSDDIKITVVNNGGPFTITSQNTAVAYTGGTNQTITWNVSGTNVAPINTSNVKISLSADGGFTYPIVITNRTANDGSQVVTIPNINTTQARIKVEAVDNYFFAINSSNFTINPNTGIAGISISVTAENTLVSENGQTDTYSVRLLTPPSGAVLLNLTADNQTEISLDGTNFSSSRTIVLNNTTPRTIIVRGKSDHLSEGTHSGLIQHFISASDDLVNYPLGMTGQPVSVSVADAQIPPIIGIDFDATSSTTSPTNWVRISDIRNQTLTNIPLDDGTPTDIDLSTNATNCGIGGCGFTSSTFSLPQHARSLSGLTGVTYARGTATFNWSGLQANTKYVVFVFGVGVFGPMNQRVTIEGSGNPVSFTQNADSNILLVNDQVSSPTPLLSFGKIITSSSSGTINITVISNLASTEMSFAGIGIRKMG</sequence>
<keyword evidence="3" id="KW-1185">Reference proteome</keyword>
<feature type="chain" id="PRO_5016888894" description="Peptidase M12B domain-containing protein" evidence="1">
    <location>
        <begin position="19"/>
        <end position="785"/>
    </location>
</feature>
<accession>A0A344TIF5</accession>
<dbReference type="AlphaFoldDB" id="A0A344TIF5"/>
<evidence type="ECO:0000256" key="1">
    <source>
        <dbReference type="SAM" id="SignalP"/>
    </source>
</evidence>
<organism evidence="2 3">
    <name type="scientific">Runella rosea</name>
    <dbReference type="NCBI Taxonomy" id="2259595"/>
    <lineage>
        <taxon>Bacteria</taxon>
        <taxon>Pseudomonadati</taxon>
        <taxon>Bacteroidota</taxon>
        <taxon>Cytophagia</taxon>
        <taxon>Cytophagales</taxon>
        <taxon>Spirosomataceae</taxon>
        <taxon>Runella</taxon>
    </lineage>
</organism>
<evidence type="ECO:0000313" key="2">
    <source>
        <dbReference type="EMBL" id="AXE18426.1"/>
    </source>
</evidence>
<keyword evidence="1" id="KW-0732">Signal</keyword>
<dbReference type="EMBL" id="CP030850">
    <property type="protein sequence ID" value="AXE18426.1"/>
    <property type="molecule type" value="Genomic_DNA"/>
</dbReference>
<dbReference type="Gene3D" id="2.60.40.10">
    <property type="entry name" value="Immunoglobulins"/>
    <property type="match status" value="1"/>
</dbReference>
<dbReference type="OrthoDB" id="9792152at2"/>
<feature type="signal peptide" evidence="1">
    <location>
        <begin position="1"/>
        <end position="18"/>
    </location>
</feature>
<dbReference type="KEGG" id="run:DR864_12020"/>
<dbReference type="Proteomes" id="UP000251993">
    <property type="component" value="Chromosome"/>
</dbReference>
<gene>
    <name evidence="2" type="ORF">DR864_12020</name>
</gene>
<dbReference type="Pfam" id="PF13582">
    <property type="entry name" value="Reprolysin_3"/>
    <property type="match status" value="1"/>
</dbReference>